<gene>
    <name evidence="1" type="ORF">RFI_28947</name>
</gene>
<dbReference type="Proteomes" id="UP000023152">
    <property type="component" value="Unassembled WGS sequence"/>
</dbReference>
<sequence length="198" mass="23319">MRYWESIEKILKMFEAFGVETMVTKSAEDAYTYLMSSEMKQILEEYFMIALSEIMNGIYDCKESERDLLLNELLFCVFPGGSSNDLALDCFAAKNNLLICIQKMLRFQASSLDILDNNNNIDKDQKKKAKSRTKSILQLLKKRIRLFDRFDLQAVIEIAQANNYEKFPKPIGQILKKHPIWELEMELTKDHWKKEIWI</sequence>
<dbReference type="OrthoDB" id="530923at2759"/>
<dbReference type="EMBL" id="ASPP01024997">
    <property type="protein sequence ID" value="ETO08441.1"/>
    <property type="molecule type" value="Genomic_DNA"/>
</dbReference>
<comment type="caution">
    <text evidence="1">The sequence shown here is derived from an EMBL/GenBank/DDBJ whole genome shotgun (WGS) entry which is preliminary data.</text>
</comment>
<evidence type="ECO:0000313" key="1">
    <source>
        <dbReference type="EMBL" id="ETO08441.1"/>
    </source>
</evidence>
<evidence type="ECO:0000313" key="2">
    <source>
        <dbReference type="Proteomes" id="UP000023152"/>
    </source>
</evidence>
<keyword evidence="2" id="KW-1185">Reference proteome</keyword>
<name>X6M4A7_RETFI</name>
<reference evidence="1 2" key="1">
    <citation type="journal article" date="2013" name="Curr. Biol.">
        <title>The Genome of the Foraminiferan Reticulomyxa filosa.</title>
        <authorList>
            <person name="Glockner G."/>
            <person name="Hulsmann N."/>
            <person name="Schleicher M."/>
            <person name="Noegel A.A."/>
            <person name="Eichinger L."/>
            <person name="Gallinger C."/>
            <person name="Pawlowski J."/>
            <person name="Sierra R."/>
            <person name="Euteneuer U."/>
            <person name="Pillet L."/>
            <person name="Moustafa A."/>
            <person name="Platzer M."/>
            <person name="Groth M."/>
            <person name="Szafranski K."/>
            <person name="Schliwa M."/>
        </authorList>
    </citation>
    <scope>NUCLEOTIDE SEQUENCE [LARGE SCALE GENOMIC DNA]</scope>
</reference>
<proteinExistence type="predicted"/>
<protein>
    <submittedName>
        <fullName evidence="1">Uncharacterized protein</fullName>
    </submittedName>
</protein>
<dbReference type="AlphaFoldDB" id="X6M4A7"/>
<accession>X6M4A7</accession>
<organism evidence="1 2">
    <name type="scientific">Reticulomyxa filosa</name>
    <dbReference type="NCBI Taxonomy" id="46433"/>
    <lineage>
        <taxon>Eukaryota</taxon>
        <taxon>Sar</taxon>
        <taxon>Rhizaria</taxon>
        <taxon>Retaria</taxon>
        <taxon>Foraminifera</taxon>
        <taxon>Monothalamids</taxon>
        <taxon>Reticulomyxidae</taxon>
        <taxon>Reticulomyxa</taxon>
    </lineage>
</organism>